<keyword evidence="3 5" id="KW-0689">Ribosomal protein</keyword>
<protein>
    <recommendedName>
        <fullName evidence="5">Large ribosomal subunit protein bL25</fullName>
    </recommendedName>
    <alternativeName>
        <fullName evidence="5">General stress protein CTC</fullName>
    </alternativeName>
</protein>
<dbReference type="CDD" id="cd00495">
    <property type="entry name" value="Ribosomal_L25_TL5_CTC"/>
    <property type="match status" value="1"/>
</dbReference>
<dbReference type="InterPro" id="IPR029751">
    <property type="entry name" value="Ribosomal_L25_dom"/>
</dbReference>
<dbReference type="GO" id="GO:0003735">
    <property type="term" value="F:structural constituent of ribosome"/>
    <property type="evidence" value="ECO:0007669"/>
    <property type="project" value="InterPro"/>
</dbReference>
<evidence type="ECO:0000256" key="3">
    <source>
        <dbReference type="ARBA" id="ARBA00022980"/>
    </source>
</evidence>
<keyword evidence="2 5" id="KW-0694">RNA-binding</keyword>
<evidence type="ECO:0000256" key="6">
    <source>
        <dbReference type="SAM" id="MobiDB-lite"/>
    </source>
</evidence>
<evidence type="ECO:0000259" key="8">
    <source>
        <dbReference type="Pfam" id="PF14693"/>
    </source>
</evidence>
<dbReference type="SUPFAM" id="SSF50715">
    <property type="entry name" value="Ribosomal protein L25-like"/>
    <property type="match status" value="1"/>
</dbReference>
<dbReference type="GO" id="GO:0006412">
    <property type="term" value="P:translation"/>
    <property type="evidence" value="ECO:0007669"/>
    <property type="project" value="UniProtKB-UniRule"/>
</dbReference>
<dbReference type="Proteomes" id="UP000178348">
    <property type="component" value="Unassembled WGS sequence"/>
</dbReference>
<dbReference type="Pfam" id="PF14693">
    <property type="entry name" value="Ribosomal_TL5_C"/>
    <property type="match status" value="1"/>
</dbReference>
<evidence type="ECO:0000256" key="1">
    <source>
        <dbReference type="ARBA" id="ARBA00022730"/>
    </source>
</evidence>
<evidence type="ECO:0000259" key="7">
    <source>
        <dbReference type="Pfam" id="PF01386"/>
    </source>
</evidence>
<sequence length="226" mass="24483">MELIAEPRIIIGKANKALRESGLIPAVLYGKGVPSANLSLDAKAFRIVFKDAGENKIITLVFEGKKVPVLVHDIERDYLTSEISHVDFYQVRMDEKIEAPVPIVLTGEAPAVKALGGILNRTMDTIEVEALPGDLPPQFTVDISGLAELNQSIYVRDIAVPANVKVLVDPETVIVSVTPPLKEEVVVAPAVDVSEVKVETEEKKEERAKGKEEEATKEGGKPEKAA</sequence>
<dbReference type="Gene3D" id="2.170.120.20">
    <property type="entry name" value="Ribosomal protein L25, beta domain"/>
    <property type="match status" value="1"/>
</dbReference>
<proteinExistence type="inferred from homology"/>
<keyword evidence="1 5" id="KW-0699">rRNA-binding</keyword>
<evidence type="ECO:0000313" key="9">
    <source>
        <dbReference type="EMBL" id="OGZ01986.1"/>
    </source>
</evidence>
<dbReference type="PANTHER" id="PTHR33284">
    <property type="entry name" value="RIBOSOMAL PROTEIN L25/GLN-TRNA SYNTHETASE, ANTI-CODON-BINDING DOMAIN-CONTAINING PROTEIN"/>
    <property type="match status" value="1"/>
</dbReference>
<dbReference type="InterPro" id="IPR011035">
    <property type="entry name" value="Ribosomal_bL25/Gln-tRNA_synth"/>
</dbReference>
<dbReference type="Gene3D" id="2.40.240.10">
    <property type="entry name" value="Ribosomal Protein L25, Chain P"/>
    <property type="match status" value="1"/>
</dbReference>
<comment type="similarity">
    <text evidence="5">Belongs to the bacterial ribosomal protein bL25 family. CTC subfamily.</text>
</comment>
<dbReference type="InterPro" id="IPR020056">
    <property type="entry name" value="Rbsml_bL25/Gln-tRNA_synth_N"/>
</dbReference>
<gene>
    <name evidence="5" type="primary">rplY</name>
    <name evidence="5" type="synonym">ctc</name>
    <name evidence="9" type="ORF">A2946_00165</name>
</gene>
<evidence type="ECO:0000256" key="4">
    <source>
        <dbReference type="ARBA" id="ARBA00023274"/>
    </source>
</evidence>
<organism evidence="9 10">
    <name type="scientific">Candidatus Liptonbacteria bacterium RIFCSPLOWO2_01_FULL_53_13</name>
    <dbReference type="NCBI Taxonomy" id="1798651"/>
    <lineage>
        <taxon>Bacteria</taxon>
        <taxon>Candidatus Liptoniibacteriota</taxon>
    </lineage>
</organism>
<dbReference type="NCBIfam" id="TIGR00731">
    <property type="entry name" value="bL25_bact_ctc"/>
    <property type="match status" value="1"/>
</dbReference>
<dbReference type="InterPro" id="IPR020930">
    <property type="entry name" value="Ribosomal_uL5_bac-type"/>
</dbReference>
<dbReference type="Pfam" id="PF01386">
    <property type="entry name" value="Ribosomal_L25p"/>
    <property type="match status" value="1"/>
</dbReference>
<dbReference type="AlphaFoldDB" id="A0A1G2CKQ9"/>
<feature type="domain" description="Large ribosomal subunit protein bL25 L25" evidence="7">
    <location>
        <begin position="5"/>
        <end position="88"/>
    </location>
</feature>
<dbReference type="PANTHER" id="PTHR33284:SF1">
    <property type="entry name" value="RIBOSOMAL PROTEIN L25_GLN-TRNA SYNTHETASE, ANTI-CODON-BINDING DOMAIN-CONTAINING PROTEIN"/>
    <property type="match status" value="1"/>
</dbReference>
<evidence type="ECO:0000256" key="2">
    <source>
        <dbReference type="ARBA" id="ARBA00022884"/>
    </source>
</evidence>
<dbReference type="InterPro" id="IPR020057">
    <property type="entry name" value="Ribosomal_bL25_b-dom"/>
</dbReference>
<dbReference type="HAMAP" id="MF_01334">
    <property type="entry name" value="Ribosomal_bL25_CTC"/>
    <property type="match status" value="1"/>
</dbReference>
<accession>A0A1G2CKQ9</accession>
<name>A0A1G2CKQ9_9BACT</name>
<feature type="domain" description="Large ribosomal subunit protein bL25 beta" evidence="8">
    <location>
        <begin position="96"/>
        <end position="180"/>
    </location>
</feature>
<comment type="function">
    <text evidence="5">This is one of the proteins that binds to the 5S RNA in the ribosome where it forms part of the central protuberance.</text>
</comment>
<comment type="caution">
    <text evidence="9">The sequence shown here is derived from an EMBL/GenBank/DDBJ whole genome shotgun (WGS) entry which is preliminary data.</text>
</comment>
<dbReference type="InterPro" id="IPR037121">
    <property type="entry name" value="Ribosomal_bL25_C"/>
</dbReference>
<dbReference type="EMBL" id="MHLB01000025">
    <property type="protein sequence ID" value="OGZ01986.1"/>
    <property type="molecule type" value="Genomic_DNA"/>
</dbReference>
<comment type="subunit">
    <text evidence="5">Part of the 50S ribosomal subunit; part of the 5S rRNA/L5/L18/L25 subcomplex. Contacts the 5S rRNA. Binds to the 5S rRNA independently of L5 and L18.</text>
</comment>
<evidence type="ECO:0000256" key="5">
    <source>
        <dbReference type="HAMAP-Rule" id="MF_01334"/>
    </source>
</evidence>
<feature type="region of interest" description="Disordered" evidence="6">
    <location>
        <begin position="198"/>
        <end position="226"/>
    </location>
</feature>
<reference evidence="9 10" key="1">
    <citation type="journal article" date="2016" name="Nat. Commun.">
        <title>Thousands of microbial genomes shed light on interconnected biogeochemical processes in an aquifer system.</title>
        <authorList>
            <person name="Anantharaman K."/>
            <person name="Brown C.T."/>
            <person name="Hug L.A."/>
            <person name="Sharon I."/>
            <person name="Castelle C.J."/>
            <person name="Probst A.J."/>
            <person name="Thomas B.C."/>
            <person name="Singh A."/>
            <person name="Wilkins M.J."/>
            <person name="Karaoz U."/>
            <person name="Brodie E.L."/>
            <person name="Williams K.H."/>
            <person name="Hubbard S.S."/>
            <person name="Banfield J.F."/>
        </authorList>
    </citation>
    <scope>NUCLEOTIDE SEQUENCE [LARGE SCALE GENOMIC DNA]</scope>
</reference>
<evidence type="ECO:0000313" key="10">
    <source>
        <dbReference type="Proteomes" id="UP000178348"/>
    </source>
</evidence>
<keyword evidence="4 5" id="KW-0687">Ribonucleoprotein</keyword>
<dbReference type="InterPro" id="IPR001021">
    <property type="entry name" value="Ribosomal_bL25_long"/>
</dbReference>
<dbReference type="GO" id="GO:0008097">
    <property type="term" value="F:5S rRNA binding"/>
    <property type="evidence" value="ECO:0007669"/>
    <property type="project" value="InterPro"/>
</dbReference>
<dbReference type="GO" id="GO:0022625">
    <property type="term" value="C:cytosolic large ribosomal subunit"/>
    <property type="evidence" value="ECO:0007669"/>
    <property type="project" value="TreeGrafter"/>
</dbReference>